<comment type="caution">
    <text evidence="2">The sequence shown here is derived from an EMBL/GenBank/DDBJ whole genome shotgun (WGS) entry which is preliminary data.</text>
</comment>
<dbReference type="Proteomes" id="UP001341840">
    <property type="component" value="Unassembled WGS sequence"/>
</dbReference>
<sequence length="157" mass="17444">MLLKIFILKLPSTPRPSANKILSACGFHAPPHDFAFDENRDDSRSPSSHSSKRVLLGRGAHTLIKSVSFSSPIDVGLHNPPPNGAQRPIFGFNCMRRNLEGQAGEGDDEEDEAADRDVRMEDAPPRFEAGTSSQVRLVFHRRFSSTTQNLSSRAFRR</sequence>
<accession>A0ABU6XHP0</accession>
<dbReference type="EMBL" id="JASCZI010211733">
    <property type="protein sequence ID" value="MED6196278.1"/>
    <property type="molecule type" value="Genomic_DNA"/>
</dbReference>
<name>A0ABU6XHP0_9FABA</name>
<evidence type="ECO:0000313" key="3">
    <source>
        <dbReference type="Proteomes" id="UP001341840"/>
    </source>
</evidence>
<feature type="compositionally biased region" description="Acidic residues" evidence="1">
    <location>
        <begin position="105"/>
        <end position="114"/>
    </location>
</feature>
<protein>
    <submittedName>
        <fullName evidence="2">Uncharacterized protein</fullName>
    </submittedName>
</protein>
<keyword evidence="3" id="KW-1185">Reference proteome</keyword>
<reference evidence="2 3" key="1">
    <citation type="journal article" date="2023" name="Plants (Basel)">
        <title>Bridging the Gap: Combining Genomics and Transcriptomics Approaches to Understand Stylosanthes scabra, an Orphan Legume from the Brazilian Caatinga.</title>
        <authorList>
            <person name="Ferreira-Neto J.R.C."/>
            <person name="da Silva M.D."/>
            <person name="Binneck E."/>
            <person name="de Melo N.F."/>
            <person name="da Silva R.H."/>
            <person name="de Melo A.L.T.M."/>
            <person name="Pandolfi V."/>
            <person name="Bustamante F.O."/>
            <person name="Brasileiro-Vidal A.C."/>
            <person name="Benko-Iseppon A.M."/>
        </authorList>
    </citation>
    <scope>NUCLEOTIDE SEQUENCE [LARGE SCALE GENOMIC DNA]</scope>
    <source>
        <tissue evidence="2">Leaves</tissue>
    </source>
</reference>
<organism evidence="2 3">
    <name type="scientific">Stylosanthes scabra</name>
    <dbReference type="NCBI Taxonomy" id="79078"/>
    <lineage>
        <taxon>Eukaryota</taxon>
        <taxon>Viridiplantae</taxon>
        <taxon>Streptophyta</taxon>
        <taxon>Embryophyta</taxon>
        <taxon>Tracheophyta</taxon>
        <taxon>Spermatophyta</taxon>
        <taxon>Magnoliopsida</taxon>
        <taxon>eudicotyledons</taxon>
        <taxon>Gunneridae</taxon>
        <taxon>Pentapetalae</taxon>
        <taxon>rosids</taxon>
        <taxon>fabids</taxon>
        <taxon>Fabales</taxon>
        <taxon>Fabaceae</taxon>
        <taxon>Papilionoideae</taxon>
        <taxon>50 kb inversion clade</taxon>
        <taxon>dalbergioids sensu lato</taxon>
        <taxon>Dalbergieae</taxon>
        <taxon>Pterocarpus clade</taxon>
        <taxon>Stylosanthes</taxon>
    </lineage>
</organism>
<evidence type="ECO:0000256" key="1">
    <source>
        <dbReference type="SAM" id="MobiDB-lite"/>
    </source>
</evidence>
<feature type="compositionally biased region" description="Basic and acidic residues" evidence="1">
    <location>
        <begin position="115"/>
        <end position="125"/>
    </location>
</feature>
<proteinExistence type="predicted"/>
<feature type="region of interest" description="Disordered" evidence="1">
    <location>
        <begin position="98"/>
        <end position="134"/>
    </location>
</feature>
<gene>
    <name evidence="2" type="ORF">PIB30_046021</name>
</gene>
<evidence type="ECO:0000313" key="2">
    <source>
        <dbReference type="EMBL" id="MED6196278.1"/>
    </source>
</evidence>